<dbReference type="InterPro" id="IPR049331">
    <property type="entry name" value="Top1B_N_bact"/>
</dbReference>
<comment type="catalytic activity">
    <reaction evidence="1">
        <text>ATP-independent breakage of single-stranded DNA, followed by passage and rejoining.</text>
        <dbReference type="EC" id="5.6.2.1"/>
    </reaction>
</comment>
<evidence type="ECO:0000259" key="8">
    <source>
        <dbReference type="Pfam" id="PF21338"/>
    </source>
</evidence>
<dbReference type="InterPro" id="IPR014711">
    <property type="entry name" value="TopoI_cat_a-hlx-sub_euk"/>
</dbReference>
<dbReference type="Pfam" id="PF01028">
    <property type="entry name" value="Topoisom_I"/>
    <property type="match status" value="1"/>
</dbReference>
<dbReference type="InterPro" id="IPR035447">
    <property type="entry name" value="DNA_topo_I_N_sf"/>
</dbReference>
<name>A0ABU1FGU4_9MICO</name>
<evidence type="ECO:0000256" key="2">
    <source>
        <dbReference type="ARBA" id="ARBA00006645"/>
    </source>
</evidence>
<evidence type="ECO:0000256" key="4">
    <source>
        <dbReference type="ARBA" id="ARBA00023029"/>
    </source>
</evidence>
<dbReference type="PROSITE" id="PS52038">
    <property type="entry name" value="TOPO_IB_2"/>
    <property type="match status" value="1"/>
</dbReference>
<gene>
    <name evidence="9" type="ORF">RH861_02735</name>
</gene>
<dbReference type="InterPro" id="IPR013500">
    <property type="entry name" value="TopoI_cat_euk"/>
</dbReference>
<dbReference type="InterPro" id="IPR011010">
    <property type="entry name" value="DNA_brk_join_enz"/>
</dbReference>
<dbReference type="SUPFAM" id="SSF55869">
    <property type="entry name" value="DNA topoisomerase I domain"/>
    <property type="match status" value="1"/>
</dbReference>
<protein>
    <recommendedName>
        <fullName evidence="3">DNA topoisomerase</fullName>
        <ecNumber evidence="3">5.6.2.1</ecNumber>
    </recommendedName>
</protein>
<evidence type="ECO:0000313" key="9">
    <source>
        <dbReference type="EMBL" id="MDR5690972.1"/>
    </source>
</evidence>
<organism evidence="9 10">
    <name type="scientific">Agromyces indicus</name>
    <dbReference type="NCBI Taxonomy" id="758919"/>
    <lineage>
        <taxon>Bacteria</taxon>
        <taxon>Bacillati</taxon>
        <taxon>Actinomycetota</taxon>
        <taxon>Actinomycetes</taxon>
        <taxon>Micrococcales</taxon>
        <taxon>Microbacteriaceae</taxon>
        <taxon>Agromyces</taxon>
    </lineage>
</organism>
<dbReference type="EC" id="5.6.2.1" evidence="3"/>
<feature type="domain" description="DNA topoisomerase IB N-terminal" evidence="8">
    <location>
        <begin position="23"/>
        <end position="70"/>
    </location>
</feature>
<evidence type="ECO:0000259" key="7">
    <source>
        <dbReference type="Pfam" id="PF01028"/>
    </source>
</evidence>
<dbReference type="RefSeq" id="WP_310519643.1">
    <property type="nucleotide sequence ID" value="NZ_BAABBS010000004.1"/>
</dbReference>
<dbReference type="Proteomes" id="UP001260072">
    <property type="component" value="Unassembled WGS sequence"/>
</dbReference>
<dbReference type="SUPFAM" id="SSF56349">
    <property type="entry name" value="DNA breaking-rejoining enzymes"/>
    <property type="match status" value="1"/>
</dbReference>
<feature type="domain" description="DNA topoisomerase I catalytic core eukaryotic-type" evidence="7">
    <location>
        <begin position="83"/>
        <end position="288"/>
    </location>
</feature>
<dbReference type="EMBL" id="JAVKGS010000001">
    <property type="protein sequence ID" value="MDR5690972.1"/>
    <property type="molecule type" value="Genomic_DNA"/>
</dbReference>
<evidence type="ECO:0000313" key="10">
    <source>
        <dbReference type="Proteomes" id="UP001260072"/>
    </source>
</evidence>
<keyword evidence="6" id="KW-0413">Isomerase</keyword>
<evidence type="ECO:0000256" key="5">
    <source>
        <dbReference type="ARBA" id="ARBA00023125"/>
    </source>
</evidence>
<dbReference type="InterPro" id="IPR001631">
    <property type="entry name" value="TopoI"/>
</dbReference>
<evidence type="ECO:0000256" key="3">
    <source>
        <dbReference type="ARBA" id="ARBA00012891"/>
    </source>
</evidence>
<keyword evidence="4" id="KW-0799">Topoisomerase</keyword>
<dbReference type="PRINTS" id="PR00416">
    <property type="entry name" value="EUTPISMRASEI"/>
</dbReference>
<evidence type="ECO:0000256" key="6">
    <source>
        <dbReference type="ARBA" id="ARBA00023235"/>
    </source>
</evidence>
<keyword evidence="5" id="KW-0238">DNA-binding</keyword>
<dbReference type="Pfam" id="PF21338">
    <property type="entry name" value="Top1B_N_bact"/>
    <property type="match status" value="1"/>
</dbReference>
<keyword evidence="10" id="KW-1185">Reference proteome</keyword>
<comment type="similarity">
    <text evidence="2">Belongs to the type IB topoisomerase family.</text>
</comment>
<dbReference type="Gene3D" id="3.30.66.10">
    <property type="entry name" value="DNA topoisomerase I domain"/>
    <property type="match status" value="1"/>
</dbReference>
<accession>A0ABU1FGU4</accession>
<reference evidence="10" key="1">
    <citation type="submission" date="2023-07" db="EMBL/GenBank/DDBJ databases">
        <title>Description of three actinobacteria isolated from air of manufacturing shop in a pharmaceutical factory.</title>
        <authorList>
            <person name="Zhang D.-F."/>
        </authorList>
    </citation>
    <scope>NUCLEOTIDE SEQUENCE [LARGE SCALE GENOMIC DNA]</scope>
    <source>
        <strain evidence="10">CCTCC AB 2011122</strain>
    </source>
</reference>
<evidence type="ECO:0000256" key="1">
    <source>
        <dbReference type="ARBA" id="ARBA00000213"/>
    </source>
</evidence>
<comment type="caution">
    <text evidence="9">The sequence shown here is derived from an EMBL/GenBank/DDBJ whole genome shotgun (WGS) entry which is preliminary data.</text>
</comment>
<proteinExistence type="inferred from homology"/>
<dbReference type="Gene3D" id="1.10.132.120">
    <property type="match status" value="1"/>
</dbReference>
<sequence>MPRLRRVEPYASPGITRLRRGRGFAYRHADGTPVDRVDRNRIADLAIPPAWNDVWIAEAPNAHILAVGVDAAGRRQYLYHPVWREQQDMEKFLRMTALAEALPGARRSVRRDLALAELVRERVLAAAFRTLDLGAIRIGSEESLATARSRGLTTLLVRNARLEGEDVVRLKFRAKGGISQDLRLSDESLAAFIAAMEGRSPSSRLYAFSHGRRMRPLGPVDVNEDIRGRTGGDFTAKDFRTLRGTVAAADRLAQLGTAVTKRARAASVKEAIVHASEVLGNTPAIAKASYVDPRVIEAYEHGRLVNLRGTRETALLQLLVDDASESS</sequence>
<dbReference type="Gene3D" id="3.90.15.10">
    <property type="entry name" value="Topoisomerase I, Chain A, domain 3"/>
    <property type="match status" value="1"/>
</dbReference>